<sequence length="687" mass="75004">MEGRKRNPLKRRSSPQFKKKGGPKRGKSNNHLPGRASENSNASDTVYRILCESRRIGSVIGKGGTIIKALREETQAKITVEDSVPGSDERVVIVSSSSAKPANIRNTDDMNPTSEGGDVAAMQPHCAAQDALMKIQDRIIEEDLAWEANEDDDEIEVTTRLLVPNNLVGCILGRKGDVIQRLRTEIGANIRVLPAESLPACAMTTDELVQVSGEPDLVKRALYEISTLLHQNPRKDKPPSGYPVGHSGQAFRYSDPPMGSMLDYRNMLDHRDPFWPRHNHNLNGMPRLPPVGAYESHPSRYRVDSFDANPPPGVGEVPAEFMMKILCLDSKIGGVIGKGGGNVRQLQQETGASIHVEELLADSDERVIRISSIEALWDPRSQTIEAILQLQNLTSGFSDKGIITTRLLVPSSKVGCIIGQGGLVINDMRRRTKADIRVVSKDEKPKCASKDEELVQVSGTVGCAKEALAEIASRLRTRFLSNAKGEPAPSRAAPAFGPAVDFPGPSLPAPSPLGAGRSSSRFDYFKGDVARDYGPPSYPGHPNPIRYPNTSNPTEPKIPTSAMGAVISTGWGNTSELDAPRMNLAEPSFGGHEHVNEIHRPVEQQHWSPQAYVSSSVPSVNAQQEAYHQSYNNVQLGTTHPQYTPSEMHYQNMNPYEALPYQNNHAPQVAMSYPPNLPQGSSGFDLK</sequence>
<evidence type="ECO:0000256" key="2">
    <source>
        <dbReference type="PROSITE-ProRule" id="PRU00117"/>
    </source>
</evidence>
<protein>
    <recommendedName>
        <fullName evidence="4">K Homology domain-containing protein</fullName>
    </recommendedName>
</protein>
<dbReference type="Proteomes" id="UP001152484">
    <property type="component" value="Unassembled WGS sequence"/>
</dbReference>
<feature type="domain" description="K Homology" evidence="4">
    <location>
        <begin position="319"/>
        <end position="392"/>
    </location>
</feature>
<dbReference type="InterPro" id="IPR004088">
    <property type="entry name" value="KH_dom_type_1"/>
</dbReference>
<feature type="domain" description="K Homology" evidence="4">
    <location>
        <begin position="155"/>
        <end position="230"/>
    </location>
</feature>
<proteinExistence type="predicted"/>
<feature type="compositionally biased region" description="Basic residues" evidence="3">
    <location>
        <begin position="1"/>
        <end position="28"/>
    </location>
</feature>
<dbReference type="Pfam" id="PF00013">
    <property type="entry name" value="KH_1"/>
    <property type="match status" value="4"/>
</dbReference>
<evidence type="ECO:0000259" key="4">
    <source>
        <dbReference type="SMART" id="SM00322"/>
    </source>
</evidence>
<reference evidence="5" key="1">
    <citation type="submission" date="2022-07" db="EMBL/GenBank/DDBJ databases">
        <authorList>
            <person name="Macas J."/>
            <person name="Novak P."/>
            <person name="Neumann P."/>
        </authorList>
    </citation>
    <scope>NUCLEOTIDE SEQUENCE</scope>
</reference>
<evidence type="ECO:0000256" key="1">
    <source>
        <dbReference type="ARBA" id="ARBA00022737"/>
    </source>
</evidence>
<dbReference type="SUPFAM" id="SSF54791">
    <property type="entry name" value="Eukaryotic type KH-domain (KH-domain type I)"/>
    <property type="match status" value="4"/>
</dbReference>
<dbReference type="OrthoDB" id="442947at2759"/>
<dbReference type="Gene3D" id="3.30.310.210">
    <property type="match status" value="1"/>
</dbReference>
<dbReference type="InterPro" id="IPR036612">
    <property type="entry name" value="KH_dom_type_1_sf"/>
</dbReference>
<feature type="domain" description="K Homology" evidence="4">
    <location>
        <begin position="43"/>
        <end position="140"/>
    </location>
</feature>
<dbReference type="CDD" id="cd22460">
    <property type="entry name" value="KH-I_PEPPER_rpt2_like"/>
    <property type="match status" value="2"/>
</dbReference>
<gene>
    <name evidence="5" type="ORF">CEURO_LOCUS16961</name>
</gene>
<dbReference type="GO" id="GO:0003723">
    <property type="term" value="F:RNA binding"/>
    <property type="evidence" value="ECO:0007669"/>
    <property type="project" value="UniProtKB-UniRule"/>
</dbReference>
<comment type="caution">
    <text evidence="5">The sequence shown here is derived from an EMBL/GenBank/DDBJ whole genome shotgun (WGS) entry which is preliminary data.</text>
</comment>
<feature type="region of interest" description="Disordered" evidence="3">
    <location>
        <begin position="1"/>
        <end position="41"/>
    </location>
</feature>
<keyword evidence="2" id="KW-0694">RNA-binding</keyword>
<name>A0A9P0ZNW2_CUSEU</name>
<dbReference type="PANTHER" id="PTHR10288">
    <property type="entry name" value="KH DOMAIN CONTAINING RNA BINDING PROTEIN"/>
    <property type="match status" value="1"/>
</dbReference>
<dbReference type="InterPro" id="IPR004087">
    <property type="entry name" value="KH_dom"/>
</dbReference>
<feature type="domain" description="K Homology" evidence="4">
    <location>
        <begin position="401"/>
        <end position="476"/>
    </location>
</feature>
<evidence type="ECO:0000313" key="6">
    <source>
        <dbReference type="Proteomes" id="UP001152484"/>
    </source>
</evidence>
<dbReference type="EMBL" id="CAMAPE010000048">
    <property type="protein sequence ID" value="CAH9105597.1"/>
    <property type="molecule type" value="Genomic_DNA"/>
</dbReference>
<keyword evidence="6" id="KW-1185">Reference proteome</keyword>
<organism evidence="5 6">
    <name type="scientific">Cuscuta europaea</name>
    <name type="common">European dodder</name>
    <dbReference type="NCBI Taxonomy" id="41803"/>
    <lineage>
        <taxon>Eukaryota</taxon>
        <taxon>Viridiplantae</taxon>
        <taxon>Streptophyta</taxon>
        <taxon>Embryophyta</taxon>
        <taxon>Tracheophyta</taxon>
        <taxon>Spermatophyta</taxon>
        <taxon>Magnoliopsida</taxon>
        <taxon>eudicotyledons</taxon>
        <taxon>Gunneridae</taxon>
        <taxon>Pentapetalae</taxon>
        <taxon>asterids</taxon>
        <taxon>lamiids</taxon>
        <taxon>Solanales</taxon>
        <taxon>Convolvulaceae</taxon>
        <taxon>Cuscuteae</taxon>
        <taxon>Cuscuta</taxon>
        <taxon>Cuscuta subgen. Cuscuta</taxon>
    </lineage>
</organism>
<dbReference type="PROSITE" id="PS50084">
    <property type="entry name" value="KH_TYPE_1"/>
    <property type="match status" value="4"/>
</dbReference>
<dbReference type="CDD" id="cd22459">
    <property type="entry name" value="KH-I_PEPPER_rpt1_like"/>
    <property type="match status" value="1"/>
</dbReference>
<evidence type="ECO:0000313" key="5">
    <source>
        <dbReference type="EMBL" id="CAH9105597.1"/>
    </source>
</evidence>
<accession>A0A9P0ZNW2</accession>
<dbReference type="SMART" id="SM00322">
    <property type="entry name" value="KH"/>
    <property type="match status" value="4"/>
</dbReference>
<dbReference type="Gene3D" id="3.30.1370.10">
    <property type="entry name" value="K Homology domain, type 1"/>
    <property type="match status" value="2"/>
</dbReference>
<evidence type="ECO:0000256" key="3">
    <source>
        <dbReference type="SAM" id="MobiDB-lite"/>
    </source>
</evidence>
<keyword evidence="1" id="KW-0677">Repeat</keyword>
<dbReference type="AlphaFoldDB" id="A0A9P0ZNW2"/>